<evidence type="ECO:0000313" key="2">
    <source>
        <dbReference type="Proteomes" id="UP000314294"/>
    </source>
</evidence>
<reference evidence="1 2" key="1">
    <citation type="submission" date="2019-03" db="EMBL/GenBank/DDBJ databases">
        <title>First draft genome of Liparis tanakae, snailfish: a comprehensive survey of snailfish specific genes.</title>
        <authorList>
            <person name="Kim W."/>
            <person name="Song I."/>
            <person name="Jeong J.-H."/>
            <person name="Kim D."/>
            <person name="Kim S."/>
            <person name="Ryu S."/>
            <person name="Song J.Y."/>
            <person name="Lee S.K."/>
        </authorList>
    </citation>
    <scope>NUCLEOTIDE SEQUENCE [LARGE SCALE GENOMIC DNA]</scope>
    <source>
        <tissue evidence="1">Muscle</tissue>
    </source>
</reference>
<gene>
    <name evidence="1" type="ORF">EYF80_051696</name>
</gene>
<protein>
    <submittedName>
        <fullName evidence="1">Uncharacterized protein</fullName>
    </submittedName>
</protein>
<dbReference type="EMBL" id="SRLO01001401">
    <property type="protein sequence ID" value="TNN38134.1"/>
    <property type="molecule type" value="Genomic_DNA"/>
</dbReference>
<evidence type="ECO:0000313" key="1">
    <source>
        <dbReference type="EMBL" id="TNN38134.1"/>
    </source>
</evidence>
<sequence>MFLLLSEAGAATPATPRGAALVGLVLRGGLHQLLHHIAVPMGGREGHQDDEDACYSPLYSLVKDAVTLCSVVLEAVKVHRGASPCSSHHGLMWSAGFIVVTIRN</sequence>
<comment type="caution">
    <text evidence="1">The sequence shown here is derived from an EMBL/GenBank/DDBJ whole genome shotgun (WGS) entry which is preliminary data.</text>
</comment>
<accession>A0A4Z2FBF3</accession>
<proteinExistence type="predicted"/>
<keyword evidence="2" id="KW-1185">Reference proteome</keyword>
<organism evidence="1 2">
    <name type="scientific">Liparis tanakae</name>
    <name type="common">Tanaka's snailfish</name>
    <dbReference type="NCBI Taxonomy" id="230148"/>
    <lineage>
        <taxon>Eukaryota</taxon>
        <taxon>Metazoa</taxon>
        <taxon>Chordata</taxon>
        <taxon>Craniata</taxon>
        <taxon>Vertebrata</taxon>
        <taxon>Euteleostomi</taxon>
        <taxon>Actinopterygii</taxon>
        <taxon>Neopterygii</taxon>
        <taxon>Teleostei</taxon>
        <taxon>Neoteleostei</taxon>
        <taxon>Acanthomorphata</taxon>
        <taxon>Eupercaria</taxon>
        <taxon>Perciformes</taxon>
        <taxon>Cottioidei</taxon>
        <taxon>Cottales</taxon>
        <taxon>Liparidae</taxon>
        <taxon>Liparis</taxon>
    </lineage>
</organism>
<dbReference type="AlphaFoldDB" id="A0A4Z2FBF3"/>
<name>A0A4Z2FBF3_9TELE</name>
<dbReference type="Proteomes" id="UP000314294">
    <property type="component" value="Unassembled WGS sequence"/>
</dbReference>